<accession>A0AAV6GJF5</accession>
<gene>
    <name evidence="1" type="ORF">AALO_G00145090</name>
</gene>
<name>A0AAV6GJF5_9TELE</name>
<evidence type="ECO:0000313" key="1">
    <source>
        <dbReference type="EMBL" id="KAG5275233.1"/>
    </source>
</evidence>
<protein>
    <submittedName>
        <fullName evidence="1">Uncharacterized protein</fullName>
    </submittedName>
</protein>
<dbReference type="EMBL" id="JADWDJ010000010">
    <property type="protein sequence ID" value="KAG5275233.1"/>
    <property type="molecule type" value="Genomic_DNA"/>
</dbReference>
<reference evidence="1" key="1">
    <citation type="submission" date="2020-10" db="EMBL/GenBank/DDBJ databases">
        <title>Chromosome-scale genome assembly of the Allis shad, Alosa alosa.</title>
        <authorList>
            <person name="Margot Z."/>
            <person name="Christophe K."/>
            <person name="Cabau C."/>
            <person name="Louis A."/>
            <person name="Berthelot C."/>
            <person name="Parey E."/>
            <person name="Roest Crollius H."/>
            <person name="Montfort J."/>
            <person name="Robinson-Rechavi M."/>
            <person name="Bucao C."/>
            <person name="Bouchez O."/>
            <person name="Gislard M."/>
            <person name="Lluch J."/>
            <person name="Milhes M."/>
            <person name="Lampietro C."/>
            <person name="Lopez Roques C."/>
            <person name="Donnadieu C."/>
            <person name="Braasch I."/>
            <person name="Desvignes T."/>
            <person name="Postlethwait J."/>
            <person name="Bobe J."/>
            <person name="Guiguen Y."/>
        </authorList>
    </citation>
    <scope>NUCLEOTIDE SEQUENCE</scope>
    <source>
        <strain evidence="1">M-15738</strain>
        <tissue evidence="1">Blood</tissue>
    </source>
</reference>
<evidence type="ECO:0000313" key="2">
    <source>
        <dbReference type="Proteomes" id="UP000823561"/>
    </source>
</evidence>
<dbReference type="Proteomes" id="UP000823561">
    <property type="component" value="Chromosome 10"/>
</dbReference>
<keyword evidence="2" id="KW-1185">Reference proteome</keyword>
<proteinExistence type="predicted"/>
<sequence>MWGSVPRLHPAQMEVEWLSHSASVLVVFDVLVIHCSPAENNSTSNRLSYKN</sequence>
<organism evidence="1 2">
    <name type="scientific">Alosa alosa</name>
    <name type="common">allis shad</name>
    <dbReference type="NCBI Taxonomy" id="278164"/>
    <lineage>
        <taxon>Eukaryota</taxon>
        <taxon>Metazoa</taxon>
        <taxon>Chordata</taxon>
        <taxon>Craniata</taxon>
        <taxon>Vertebrata</taxon>
        <taxon>Euteleostomi</taxon>
        <taxon>Actinopterygii</taxon>
        <taxon>Neopterygii</taxon>
        <taxon>Teleostei</taxon>
        <taxon>Clupei</taxon>
        <taxon>Clupeiformes</taxon>
        <taxon>Clupeoidei</taxon>
        <taxon>Clupeidae</taxon>
        <taxon>Alosa</taxon>
    </lineage>
</organism>
<comment type="caution">
    <text evidence="1">The sequence shown here is derived from an EMBL/GenBank/DDBJ whole genome shotgun (WGS) entry which is preliminary data.</text>
</comment>
<dbReference type="AlphaFoldDB" id="A0AAV6GJF5"/>
<feature type="non-terminal residue" evidence="1">
    <location>
        <position position="51"/>
    </location>
</feature>